<evidence type="ECO:0000313" key="4">
    <source>
        <dbReference type="EMBL" id="HIS83373.1"/>
    </source>
</evidence>
<dbReference type="GO" id="GO:0016757">
    <property type="term" value="F:glycosyltransferase activity"/>
    <property type="evidence" value="ECO:0007669"/>
    <property type="project" value="UniProtKB-KW"/>
</dbReference>
<accession>A0A9D1FWT7</accession>
<name>A0A9D1FWT7_9BACT</name>
<sequence length="325" mass="37136">MKNVEVSIIVPVYNVGKFLAKCLESLVVQTFKNIEIICINDGSTDNSLEILNSFAGKDERIILVNQPNQGVSKVRNCGLEMAKGKFLLFIDGDDYIASDFVEKLHAKACKTGAEITAGNIVYDEEGNLIRNNFISKQTFKINKEILVSINEKASFAKSVIICGKLFAADFVRKNNLKFMEGCRFEDNEFSFLSTVLADKVALEKDAEYYYVMHSASLMANVFNTETVFDFIKVFKEISVKMKDLTAQNRISLEYLSVFNAHMTNAFYNTFKSASEIYKSEFRKQAVEILKNIDTHNKYFDSKTLKRYNKLLGISEPFWKKFVFFK</sequence>
<evidence type="ECO:0000259" key="3">
    <source>
        <dbReference type="Pfam" id="PF00535"/>
    </source>
</evidence>
<evidence type="ECO:0000313" key="5">
    <source>
        <dbReference type="Proteomes" id="UP000824139"/>
    </source>
</evidence>
<dbReference type="PANTHER" id="PTHR22916">
    <property type="entry name" value="GLYCOSYLTRANSFERASE"/>
    <property type="match status" value="1"/>
</dbReference>
<organism evidence="4 5">
    <name type="scientific">Candidatus Scatenecus faecavium</name>
    <dbReference type="NCBI Taxonomy" id="2840915"/>
    <lineage>
        <taxon>Bacteria</taxon>
        <taxon>Candidatus Scatenecus</taxon>
    </lineage>
</organism>
<reference evidence="4" key="2">
    <citation type="journal article" date="2021" name="PeerJ">
        <title>Extensive microbial diversity within the chicken gut microbiome revealed by metagenomics and culture.</title>
        <authorList>
            <person name="Gilroy R."/>
            <person name="Ravi A."/>
            <person name="Getino M."/>
            <person name="Pursley I."/>
            <person name="Horton D.L."/>
            <person name="Alikhan N.F."/>
            <person name="Baker D."/>
            <person name="Gharbi K."/>
            <person name="Hall N."/>
            <person name="Watson M."/>
            <person name="Adriaenssens E.M."/>
            <person name="Foster-Nyarko E."/>
            <person name="Jarju S."/>
            <person name="Secka A."/>
            <person name="Antonio M."/>
            <person name="Oren A."/>
            <person name="Chaudhuri R.R."/>
            <person name="La Ragione R."/>
            <person name="Hildebrand F."/>
            <person name="Pallen M.J."/>
        </authorList>
    </citation>
    <scope>NUCLEOTIDE SEQUENCE</scope>
    <source>
        <strain evidence="4">CHK152-2994</strain>
    </source>
</reference>
<dbReference type="Proteomes" id="UP000824139">
    <property type="component" value="Unassembled WGS sequence"/>
</dbReference>
<keyword evidence="1" id="KW-0328">Glycosyltransferase</keyword>
<feature type="domain" description="Glycosyltransferase 2-like" evidence="3">
    <location>
        <begin position="7"/>
        <end position="133"/>
    </location>
</feature>
<dbReference type="CDD" id="cd00761">
    <property type="entry name" value="Glyco_tranf_GTA_type"/>
    <property type="match status" value="1"/>
</dbReference>
<dbReference type="SUPFAM" id="SSF53448">
    <property type="entry name" value="Nucleotide-diphospho-sugar transferases"/>
    <property type="match status" value="1"/>
</dbReference>
<dbReference type="PANTHER" id="PTHR22916:SF51">
    <property type="entry name" value="GLYCOSYLTRANSFERASE EPSH-RELATED"/>
    <property type="match status" value="1"/>
</dbReference>
<comment type="caution">
    <text evidence="4">The sequence shown here is derived from an EMBL/GenBank/DDBJ whole genome shotgun (WGS) entry which is preliminary data.</text>
</comment>
<reference evidence="4" key="1">
    <citation type="submission" date="2020-10" db="EMBL/GenBank/DDBJ databases">
        <authorList>
            <person name="Gilroy R."/>
        </authorList>
    </citation>
    <scope>NUCLEOTIDE SEQUENCE</scope>
    <source>
        <strain evidence="4">CHK152-2994</strain>
    </source>
</reference>
<evidence type="ECO:0000256" key="1">
    <source>
        <dbReference type="ARBA" id="ARBA00022676"/>
    </source>
</evidence>
<dbReference type="InterPro" id="IPR001173">
    <property type="entry name" value="Glyco_trans_2-like"/>
</dbReference>
<evidence type="ECO:0000256" key="2">
    <source>
        <dbReference type="ARBA" id="ARBA00022679"/>
    </source>
</evidence>
<dbReference type="AlphaFoldDB" id="A0A9D1FWT7"/>
<protein>
    <submittedName>
        <fullName evidence="4">Glycosyltransferase family 2 protein</fullName>
    </submittedName>
</protein>
<dbReference type="InterPro" id="IPR029044">
    <property type="entry name" value="Nucleotide-diphossugar_trans"/>
</dbReference>
<dbReference type="Pfam" id="PF00535">
    <property type="entry name" value="Glycos_transf_2"/>
    <property type="match status" value="1"/>
</dbReference>
<dbReference type="Gene3D" id="3.90.550.10">
    <property type="entry name" value="Spore Coat Polysaccharide Biosynthesis Protein SpsA, Chain A"/>
    <property type="match status" value="1"/>
</dbReference>
<gene>
    <name evidence="4" type="ORF">IAD41_07195</name>
</gene>
<keyword evidence="2" id="KW-0808">Transferase</keyword>
<proteinExistence type="predicted"/>
<dbReference type="EMBL" id="DVJO01000156">
    <property type="protein sequence ID" value="HIS83373.1"/>
    <property type="molecule type" value="Genomic_DNA"/>
</dbReference>